<dbReference type="STRING" id="403673.A0A177WLH2"/>
<dbReference type="GO" id="GO:0031080">
    <property type="term" value="C:nuclear pore outer ring"/>
    <property type="evidence" value="ECO:0007669"/>
    <property type="project" value="TreeGrafter"/>
</dbReference>
<evidence type="ECO:0000256" key="2">
    <source>
        <dbReference type="ARBA" id="ARBA00022448"/>
    </source>
</evidence>
<evidence type="ECO:0000313" key="11">
    <source>
        <dbReference type="Proteomes" id="UP000077115"/>
    </source>
</evidence>
<dbReference type="Gene3D" id="1.20.190.50">
    <property type="match status" value="1"/>
</dbReference>
<dbReference type="FunFam" id="1.10.3450.20:FF:000001">
    <property type="entry name" value="Nuclear pore complex protein"/>
    <property type="match status" value="1"/>
</dbReference>
<dbReference type="OrthoDB" id="3098at2759"/>
<keyword evidence="7 9" id="KW-0472">Membrane</keyword>
<gene>
    <name evidence="10" type="ORF">BDEG_24379</name>
</gene>
<dbReference type="EMBL" id="DS022304">
    <property type="protein sequence ID" value="OAJ40672.1"/>
    <property type="molecule type" value="Genomic_DNA"/>
</dbReference>
<sequence>MMSAKTRRTKLLELDHYEPESIIVDATGELQAIDAANEEFAQLLIDSDRENVLQPDGLVNQYEKYCRKRAQEDLDNFREDLAVDWKQEADTWALVCALLSDRYGVDDDLDDNGDPVQQVPPSVFCSDFGHSYEVSKAVREHIIVKQWLESIAPEFQPVEVRKGYYPHTSMQIRGQQRLQGVPNQWNNDNAQIVSELDPDAPSRQHRRIAPEDQSYETELLRTIYEYLRRGRLADAFHLCRACDQSWRIASMGGGAFRDDPFVDGVKDTDVGVFEGNENRVLWKAICYQIALDDNTQLYERAIYAVLAGDIKNALPACHTWEDHIWVRYHAMIESLTSKSLSDIPTPFLTNQELCLPLPHISVEPHIIFTELSKSENARISQEAAEPFHIIQAHLILDSLDMLFASLHVQLVEMERDTNTPSIFGLSSVLRFTAHLILLLRGMGISGYAENSEHVDFLLSRYIHMLHVAGKGDLIAMYVAYLPSEMQVDCYSSFLQDVDDDLQIRCALVTAGIDCMLDMPRICRMTVEKIFRRSSVMDKLEREVPLVTLCGTADTVPESDLLLIRALEWLDMDDMQLEDRLDHANLLARHFLIQGHVQSVYRLVQDIGLPIENFRVLMAKNAKLFKLGTEWLQNQSLVECLSNQAKWSFLFFQQKPQVKDDKPTHKTLEWQGKVKSLTTDTVKKMRVLLENFSAPDYLDEFDSVASQRTLEMEIIKGIYVPELVMWMHQILIQTHRIIPGNLEQSLELANLVAGLDHDGLYEQFKRSNKLGLFMRAMRESALLLLSQNKQELFSQ</sequence>
<keyword evidence="4" id="KW-0653">Protein transport</keyword>
<comment type="similarity">
    <text evidence="1 9">Belongs to the nucleoporin Nup84/Nup107 family.</text>
</comment>
<dbReference type="InterPro" id="IPR007252">
    <property type="entry name" value="Nup84/Nup107"/>
</dbReference>
<keyword evidence="2 9" id="KW-0813">Transport</keyword>
<proteinExistence type="inferred from homology"/>
<evidence type="ECO:0000256" key="1">
    <source>
        <dbReference type="ARBA" id="ARBA00009510"/>
    </source>
</evidence>
<evidence type="ECO:0000313" key="10">
    <source>
        <dbReference type="EMBL" id="OAJ40672.1"/>
    </source>
</evidence>
<evidence type="ECO:0000256" key="4">
    <source>
        <dbReference type="ARBA" id="ARBA00022927"/>
    </source>
</evidence>
<evidence type="ECO:0000256" key="6">
    <source>
        <dbReference type="ARBA" id="ARBA00023132"/>
    </source>
</evidence>
<keyword evidence="8 9" id="KW-0539">Nucleus</keyword>
<name>A0A177WLH2_BATDL</name>
<dbReference type="Pfam" id="PF04121">
    <property type="entry name" value="Nup84_Nup100"/>
    <property type="match status" value="1"/>
</dbReference>
<dbReference type="PANTHER" id="PTHR13003">
    <property type="entry name" value="NUP107-RELATED"/>
    <property type="match status" value="1"/>
</dbReference>
<dbReference type="PANTHER" id="PTHR13003:SF2">
    <property type="entry name" value="NUCLEAR PORE COMPLEX PROTEIN NUP107"/>
    <property type="match status" value="1"/>
</dbReference>
<evidence type="ECO:0000256" key="3">
    <source>
        <dbReference type="ARBA" id="ARBA00022816"/>
    </source>
</evidence>
<dbReference type="GO" id="GO:0006406">
    <property type="term" value="P:mRNA export from nucleus"/>
    <property type="evidence" value="ECO:0007669"/>
    <property type="project" value="TreeGrafter"/>
</dbReference>
<keyword evidence="6 9" id="KW-0906">Nuclear pore complex</keyword>
<dbReference type="AlphaFoldDB" id="A0A177WLH2"/>
<comment type="subcellular location">
    <subcellularLocation>
        <location evidence="9">Nucleus</location>
        <location evidence="9">Nuclear pore complex</location>
    </subcellularLocation>
    <subcellularLocation>
        <location evidence="9">Nucleus membrane</location>
    </subcellularLocation>
</comment>
<dbReference type="Gene3D" id="1.10.3450.20">
    <property type="match status" value="1"/>
</dbReference>
<evidence type="ECO:0000256" key="9">
    <source>
        <dbReference type="RuleBase" id="RU365072"/>
    </source>
</evidence>
<dbReference type="VEuPathDB" id="FungiDB:BDEG_24379"/>
<comment type="subunit">
    <text evidence="9">Part of the nuclear pore complex (NPC).</text>
</comment>
<comment type="function">
    <text evidence="9">Functions as a component of the nuclear pore complex (NPC).</text>
</comment>
<dbReference type="GO" id="GO:0031965">
    <property type="term" value="C:nuclear membrane"/>
    <property type="evidence" value="ECO:0007669"/>
    <property type="project" value="UniProtKB-SubCell"/>
</dbReference>
<dbReference type="eggNOG" id="KOG1964">
    <property type="taxonomic scope" value="Eukaryota"/>
</dbReference>
<keyword evidence="5 9" id="KW-0811">Translocation</keyword>
<dbReference type="GO" id="GO:0000973">
    <property type="term" value="P:post-transcriptional tethering of RNA polymerase II gene DNA at nuclear periphery"/>
    <property type="evidence" value="ECO:0007669"/>
    <property type="project" value="TreeGrafter"/>
</dbReference>
<dbReference type="GO" id="GO:0006606">
    <property type="term" value="P:protein import into nucleus"/>
    <property type="evidence" value="ECO:0007669"/>
    <property type="project" value="TreeGrafter"/>
</dbReference>
<reference evidence="10 11" key="1">
    <citation type="submission" date="2006-10" db="EMBL/GenBank/DDBJ databases">
        <title>The Genome Sequence of Batrachochytrium dendrobatidis JEL423.</title>
        <authorList>
            <consortium name="The Broad Institute Genome Sequencing Platform"/>
            <person name="Birren B."/>
            <person name="Lander E."/>
            <person name="Galagan J."/>
            <person name="Cuomo C."/>
            <person name="Devon K."/>
            <person name="Jaffe D."/>
            <person name="Butler J."/>
            <person name="Alvarez P."/>
            <person name="Gnerre S."/>
            <person name="Grabherr M."/>
            <person name="Kleber M."/>
            <person name="Mauceli E."/>
            <person name="Brockman W."/>
            <person name="Young S."/>
            <person name="LaButti K."/>
            <person name="Sykes S."/>
            <person name="DeCaprio D."/>
            <person name="Crawford M."/>
            <person name="Koehrsen M."/>
            <person name="Engels R."/>
            <person name="Montgomery P."/>
            <person name="Pearson M."/>
            <person name="Howarth C."/>
            <person name="Larson L."/>
            <person name="White J."/>
            <person name="O'Leary S."/>
            <person name="Kodira C."/>
            <person name="Zeng Q."/>
            <person name="Yandava C."/>
            <person name="Alvarado L."/>
            <person name="Longcore J."/>
            <person name="James T."/>
        </authorList>
    </citation>
    <scope>NUCLEOTIDE SEQUENCE [LARGE SCALE GENOMIC DNA]</scope>
    <source>
        <strain evidence="10 11">JEL423</strain>
    </source>
</reference>
<dbReference type="GO" id="GO:0017056">
    <property type="term" value="F:structural constituent of nuclear pore"/>
    <property type="evidence" value="ECO:0007669"/>
    <property type="project" value="UniProtKB-UniRule"/>
</dbReference>
<evidence type="ECO:0000256" key="7">
    <source>
        <dbReference type="ARBA" id="ARBA00023136"/>
    </source>
</evidence>
<evidence type="ECO:0000256" key="8">
    <source>
        <dbReference type="ARBA" id="ARBA00023242"/>
    </source>
</evidence>
<evidence type="ECO:0000256" key="5">
    <source>
        <dbReference type="ARBA" id="ARBA00023010"/>
    </source>
</evidence>
<accession>A0A177WLH2</accession>
<organism evidence="10 11">
    <name type="scientific">Batrachochytrium dendrobatidis (strain JEL423)</name>
    <dbReference type="NCBI Taxonomy" id="403673"/>
    <lineage>
        <taxon>Eukaryota</taxon>
        <taxon>Fungi</taxon>
        <taxon>Fungi incertae sedis</taxon>
        <taxon>Chytridiomycota</taxon>
        <taxon>Chytridiomycota incertae sedis</taxon>
        <taxon>Chytridiomycetes</taxon>
        <taxon>Rhizophydiales</taxon>
        <taxon>Rhizophydiales incertae sedis</taxon>
        <taxon>Batrachochytrium</taxon>
    </lineage>
</organism>
<reference evidence="10 11" key="2">
    <citation type="submission" date="2016-05" db="EMBL/GenBank/DDBJ databases">
        <title>Lineage-specific infection strategies underlie the spectrum of fungal disease in amphibians.</title>
        <authorList>
            <person name="Cuomo C.A."/>
            <person name="Farrer R.A."/>
            <person name="James T."/>
            <person name="Longcore J."/>
            <person name="Birren B."/>
        </authorList>
    </citation>
    <scope>NUCLEOTIDE SEQUENCE [LARGE SCALE GENOMIC DNA]</scope>
    <source>
        <strain evidence="10 11">JEL423</strain>
    </source>
</reference>
<keyword evidence="3" id="KW-0509">mRNA transport</keyword>
<dbReference type="Proteomes" id="UP000077115">
    <property type="component" value="Unassembled WGS sequence"/>
</dbReference>
<protein>
    <recommendedName>
        <fullName evidence="9">Nuclear pore complex protein</fullName>
    </recommendedName>
</protein>